<feature type="short sequence motif" description="GXSXG" evidence="2">
    <location>
        <begin position="397"/>
        <end position="401"/>
    </location>
</feature>
<dbReference type="SUPFAM" id="SSF52151">
    <property type="entry name" value="FabD/lysophospholipase-like"/>
    <property type="match status" value="1"/>
</dbReference>
<dbReference type="OrthoDB" id="1658288at2759"/>
<keyword evidence="2" id="KW-0378">Hydrolase</keyword>
<evidence type="ECO:0000313" key="5">
    <source>
        <dbReference type="EMBL" id="KAF2446435.1"/>
    </source>
</evidence>
<dbReference type="GO" id="GO:0046486">
    <property type="term" value="P:glycerolipid metabolic process"/>
    <property type="evidence" value="ECO:0007669"/>
    <property type="project" value="UniProtKB-ARBA"/>
</dbReference>
<feature type="domain" description="PNPLA" evidence="4">
    <location>
        <begin position="355"/>
        <end position="564"/>
    </location>
</feature>
<reference evidence="5" key="1">
    <citation type="journal article" date="2020" name="Stud. Mycol.">
        <title>101 Dothideomycetes genomes: a test case for predicting lifestyles and emergence of pathogens.</title>
        <authorList>
            <person name="Haridas S."/>
            <person name="Albert R."/>
            <person name="Binder M."/>
            <person name="Bloem J."/>
            <person name="Labutti K."/>
            <person name="Salamov A."/>
            <person name="Andreopoulos B."/>
            <person name="Baker S."/>
            <person name="Barry K."/>
            <person name="Bills G."/>
            <person name="Bluhm B."/>
            <person name="Cannon C."/>
            <person name="Castanera R."/>
            <person name="Culley D."/>
            <person name="Daum C."/>
            <person name="Ezra D."/>
            <person name="Gonzalez J."/>
            <person name="Henrissat B."/>
            <person name="Kuo A."/>
            <person name="Liang C."/>
            <person name="Lipzen A."/>
            <person name="Lutzoni F."/>
            <person name="Magnuson J."/>
            <person name="Mondo S."/>
            <person name="Nolan M."/>
            <person name="Ohm R."/>
            <person name="Pangilinan J."/>
            <person name="Park H.-J."/>
            <person name="Ramirez L."/>
            <person name="Alfaro M."/>
            <person name="Sun H."/>
            <person name="Tritt A."/>
            <person name="Yoshinaga Y."/>
            <person name="Zwiers L.-H."/>
            <person name="Turgeon B."/>
            <person name="Goodwin S."/>
            <person name="Spatafora J."/>
            <person name="Crous P."/>
            <person name="Grigoriev I."/>
        </authorList>
    </citation>
    <scope>NUCLEOTIDE SEQUENCE</scope>
    <source>
        <strain evidence="5">CBS 690.94</strain>
    </source>
</reference>
<evidence type="ECO:0000259" key="4">
    <source>
        <dbReference type="PROSITE" id="PS51635"/>
    </source>
</evidence>
<protein>
    <submittedName>
        <fullName evidence="5">FabD/lysophospholipase-like protein</fullName>
    </submittedName>
</protein>
<dbReference type="EMBL" id="MU001498">
    <property type="protein sequence ID" value="KAF2446435.1"/>
    <property type="molecule type" value="Genomic_DNA"/>
</dbReference>
<feature type="short sequence motif" description="GXGXXG" evidence="2">
    <location>
        <begin position="359"/>
        <end position="364"/>
    </location>
</feature>
<dbReference type="Pfam" id="PF01734">
    <property type="entry name" value="Patatin"/>
    <property type="match status" value="1"/>
</dbReference>
<dbReference type="GO" id="GO:0047499">
    <property type="term" value="F:calcium-independent phospholipase A2 activity"/>
    <property type="evidence" value="ECO:0007669"/>
    <property type="project" value="TreeGrafter"/>
</dbReference>
<dbReference type="GO" id="GO:0019369">
    <property type="term" value="P:arachidonate metabolic process"/>
    <property type="evidence" value="ECO:0007669"/>
    <property type="project" value="TreeGrafter"/>
</dbReference>
<organism evidence="5 6">
    <name type="scientific">Karstenula rhodostoma CBS 690.94</name>
    <dbReference type="NCBI Taxonomy" id="1392251"/>
    <lineage>
        <taxon>Eukaryota</taxon>
        <taxon>Fungi</taxon>
        <taxon>Dikarya</taxon>
        <taxon>Ascomycota</taxon>
        <taxon>Pezizomycotina</taxon>
        <taxon>Dothideomycetes</taxon>
        <taxon>Pleosporomycetidae</taxon>
        <taxon>Pleosporales</taxon>
        <taxon>Massarineae</taxon>
        <taxon>Didymosphaeriaceae</taxon>
        <taxon>Karstenula</taxon>
    </lineage>
</organism>
<feature type="active site" description="Proton acceptor" evidence="2">
    <location>
        <position position="551"/>
    </location>
</feature>
<dbReference type="PANTHER" id="PTHR24185">
    <property type="entry name" value="CALCIUM-INDEPENDENT PHOSPHOLIPASE A2-GAMMA"/>
    <property type="match status" value="1"/>
</dbReference>
<dbReference type="InterPro" id="IPR016035">
    <property type="entry name" value="Acyl_Trfase/lysoPLipase"/>
</dbReference>
<dbReference type="GO" id="GO:0016020">
    <property type="term" value="C:membrane"/>
    <property type="evidence" value="ECO:0007669"/>
    <property type="project" value="TreeGrafter"/>
</dbReference>
<evidence type="ECO:0000256" key="1">
    <source>
        <dbReference type="ARBA" id="ARBA00023098"/>
    </source>
</evidence>
<evidence type="ECO:0000313" key="6">
    <source>
        <dbReference type="Proteomes" id="UP000799764"/>
    </source>
</evidence>
<evidence type="ECO:0000256" key="2">
    <source>
        <dbReference type="PROSITE-ProRule" id="PRU01161"/>
    </source>
</evidence>
<keyword evidence="1 2" id="KW-0443">Lipid metabolism</keyword>
<feature type="compositionally biased region" description="Pro residues" evidence="3">
    <location>
        <begin position="331"/>
        <end position="343"/>
    </location>
</feature>
<feature type="compositionally biased region" description="Polar residues" evidence="3">
    <location>
        <begin position="88"/>
        <end position="99"/>
    </location>
</feature>
<proteinExistence type="predicted"/>
<evidence type="ECO:0000256" key="3">
    <source>
        <dbReference type="SAM" id="MobiDB-lite"/>
    </source>
</evidence>
<feature type="region of interest" description="Disordered" evidence="3">
    <location>
        <begin position="260"/>
        <end position="345"/>
    </location>
</feature>
<feature type="region of interest" description="Disordered" evidence="3">
    <location>
        <begin position="83"/>
        <end position="201"/>
    </location>
</feature>
<feature type="active site" description="Nucleophile" evidence="2">
    <location>
        <position position="399"/>
    </location>
</feature>
<feature type="compositionally biased region" description="Polar residues" evidence="3">
    <location>
        <begin position="135"/>
        <end position="149"/>
    </location>
</feature>
<dbReference type="Proteomes" id="UP000799764">
    <property type="component" value="Unassembled WGS sequence"/>
</dbReference>
<dbReference type="AlphaFoldDB" id="A0A9P4UDR7"/>
<dbReference type="Gene3D" id="3.40.1090.10">
    <property type="entry name" value="Cytosolic phospholipase A2 catalytic domain"/>
    <property type="match status" value="1"/>
</dbReference>
<accession>A0A9P4UDR7</accession>
<gene>
    <name evidence="5" type="ORF">P171DRAFT_410654</name>
</gene>
<comment type="caution">
    <text evidence="2">Lacks conserved residue(s) required for the propagation of feature annotation.</text>
</comment>
<keyword evidence="6" id="KW-1185">Reference proteome</keyword>
<dbReference type="PROSITE" id="PS51635">
    <property type="entry name" value="PNPLA"/>
    <property type="match status" value="1"/>
</dbReference>
<comment type="caution">
    <text evidence="5">The sequence shown here is derived from an EMBL/GenBank/DDBJ whole genome shotgun (WGS) entry which is preliminary data.</text>
</comment>
<name>A0A9P4UDR7_9PLEO</name>
<dbReference type="InterPro" id="IPR002641">
    <property type="entry name" value="PNPLA_dom"/>
</dbReference>
<dbReference type="PANTHER" id="PTHR24185:SF4">
    <property type="entry name" value="SERINE HYDROLASE, PUTATIVE (AFU_ORTHOLOGUE AFUA_2G07870)-RELATED"/>
    <property type="match status" value="1"/>
</dbReference>
<keyword evidence="2" id="KW-0442">Lipid degradation</keyword>
<dbReference type="GO" id="GO:0016042">
    <property type="term" value="P:lipid catabolic process"/>
    <property type="evidence" value="ECO:0007669"/>
    <property type="project" value="UniProtKB-UniRule"/>
</dbReference>
<sequence length="688" mass="75326">MSLRVDLSLVRFSPIEQIYYFYDPNHPTAIQFLRNGRWESWDVGWVRHNAHDPEIKHIAAGAEEHAARYSSLYKQWPSTPLPRAASIVQPSSPSVGSDVSRQRDPLDRLFYPQEGDSPLSAQFSPGPTRDFFPSTALNASLSPLSQSRPAFSPAPNSPSVSRSLPPITGSLSLASEHSRLDQPPSDPPPASHGGTAPALQTASSSNTYPLVLHPGLSPVGRLPLISSLTPSPDASTAVSFLPPLPVPANAAVSVPTPAQPLVAHGSQSHAHHTEFHTDYHPPSGESNPNIDPQLSAVEAPINFGPHTAPRAPSRTSSPLDDYGDTYQEPGLAPPEQSPQPPSLLPRKRRDFKIILSLDGDGIRGLSQAFLVEAFVGAICMKLDQNIEPYQIFDLVGGTSLGGLLGLMLSRLRMQAHAAREAYKLVAREVFQDKRAYFVSLDPHAVPARYDAQGVENAIKEVVAGELSHVNARLYDDREDSADAFAITTQVTIGSNKAAVLRTYPTRRIAGPDMSEDVLVWQAMKAAVLAPRYAAPQDGRISRSVIEPGQMDYGTTKDNPIREANYECRKLLRYSNDKMIIISIGTGSGLNPDGENGEMVKSILKRNTYAERQCFEFQRDNEDLINAGWMKYFRFNVPNLDDVPLEEWCCEEQIRDRTAAYLACPDTGRAFHKSVDDVTAVLIGAQRQL</sequence>